<dbReference type="RefSeq" id="WP_062526713.1">
    <property type="nucleotide sequence ID" value="NZ_CP048429.1"/>
</dbReference>
<dbReference type="PANTHER" id="PTHR30582:SF24">
    <property type="entry name" value="L,D-TRANSPEPTIDASE ERFK_SRFK-RELATED"/>
    <property type="match status" value="1"/>
</dbReference>
<evidence type="ECO:0000256" key="4">
    <source>
        <dbReference type="ARBA" id="ARBA00022679"/>
    </source>
</evidence>
<dbReference type="PANTHER" id="PTHR30582">
    <property type="entry name" value="L,D-TRANSPEPTIDASE"/>
    <property type="match status" value="1"/>
</dbReference>
<sequence length="478" mass="51990">MKNSQHLKVYVQMHPDNKMAWYLLGKEYYKNGQHGKANYCFNQAGEVYEAFEHSKVPAEMLREYEEGLIRENRQRHESRLRLRRGLLVLLLLLLMLIPSAVAPGVNLDKSGFSVPEAAAGDLEEPVAAEPADEEAPSVPDVLAFTAAGEDAASAGQALAAILKSQKAPSQTAVLAMKKSGRWLIWKKHLPLVATLEQSRKGKIVYQSYNPAVCACEPPEAGGLKKQAELWQEKQEELAALWSAIHSYNSSKGKPPESLKELTRPFPGNILGGTTPLMKQEFAALRAASAQQPLQASAQPSPAASPDGTAAAGGNGSVEDTANRSKGQPPFFSQPLAIIVDKQNHRLAVTSGNIILRNYAVGLGGGKTPEGEFVISDKVVNPNGHDNGEFGSRGMQLSDTNYAIHGTNEPDSIGKDESLGCIRMKREDVEELFAMVPMGTKVQISKGVLPDELLLPGERYPSRTPLDQTNPNKVYHWLN</sequence>
<feature type="active site" description="Nucleophile" evidence="9">
    <location>
        <position position="420"/>
    </location>
</feature>
<protein>
    <submittedName>
        <fullName evidence="14">L,D-transpeptidase catalytic domain</fullName>
    </submittedName>
</protein>
<proteinExistence type="inferred from homology"/>
<dbReference type="GO" id="GO:0008360">
    <property type="term" value="P:regulation of cell shape"/>
    <property type="evidence" value="ECO:0007669"/>
    <property type="project" value="UniProtKB-UniRule"/>
</dbReference>
<dbReference type="GO" id="GO:0005576">
    <property type="term" value="C:extracellular region"/>
    <property type="evidence" value="ECO:0007669"/>
    <property type="project" value="TreeGrafter"/>
</dbReference>
<evidence type="ECO:0000313" key="14">
    <source>
        <dbReference type="EMBL" id="SDK98007.1"/>
    </source>
</evidence>
<dbReference type="GO" id="GO:0071555">
    <property type="term" value="P:cell wall organization"/>
    <property type="evidence" value="ECO:0007669"/>
    <property type="project" value="UniProtKB-UniRule"/>
</dbReference>
<dbReference type="SUPFAM" id="SSF48452">
    <property type="entry name" value="TPR-like"/>
    <property type="match status" value="1"/>
</dbReference>
<keyword evidence="6 9" id="KW-0133">Cell shape</keyword>
<keyword evidence="7 9" id="KW-0573">Peptidoglycan synthesis</keyword>
<evidence type="ECO:0000256" key="2">
    <source>
        <dbReference type="ARBA" id="ARBA00005992"/>
    </source>
</evidence>
<evidence type="ECO:0000313" key="13">
    <source>
        <dbReference type="EMBL" id="KWX71414.1"/>
    </source>
</evidence>
<keyword evidence="8 9" id="KW-0961">Cell wall biogenesis/degradation</keyword>
<dbReference type="GO" id="GO:0016757">
    <property type="term" value="F:glycosyltransferase activity"/>
    <property type="evidence" value="ECO:0007669"/>
    <property type="project" value="UniProtKB-KW"/>
</dbReference>
<dbReference type="PROSITE" id="PS52029">
    <property type="entry name" value="LD_TPASE"/>
    <property type="match status" value="1"/>
</dbReference>
<keyword evidence="11" id="KW-0812">Transmembrane</keyword>
<dbReference type="UniPathway" id="UPA00219"/>
<evidence type="ECO:0000256" key="11">
    <source>
        <dbReference type="SAM" id="Phobius"/>
    </source>
</evidence>
<evidence type="ECO:0000256" key="1">
    <source>
        <dbReference type="ARBA" id="ARBA00004752"/>
    </source>
</evidence>
<dbReference type="AlphaFoldDB" id="A0A1G9GBK4"/>
<evidence type="ECO:0000256" key="10">
    <source>
        <dbReference type="SAM" id="MobiDB-lite"/>
    </source>
</evidence>
<organism evidence="14 16">
    <name type="scientific">Paenibacillus jilunlii</name>
    <dbReference type="NCBI Taxonomy" id="682956"/>
    <lineage>
        <taxon>Bacteria</taxon>
        <taxon>Bacillati</taxon>
        <taxon>Bacillota</taxon>
        <taxon>Bacilli</taxon>
        <taxon>Bacillales</taxon>
        <taxon>Paenibacillaceae</taxon>
        <taxon>Paenibacillus</taxon>
    </lineage>
</organism>
<dbReference type="Proteomes" id="UP000182783">
    <property type="component" value="Unassembled WGS sequence"/>
</dbReference>
<dbReference type="OrthoDB" id="9787225at2"/>
<keyword evidence="15" id="KW-1185">Reference proteome</keyword>
<name>A0A1G9GBK4_9BACL</name>
<dbReference type="GO" id="GO:0018104">
    <property type="term" value="P:peptidoglycan-protein cross-linking"/>
    <property type="evidence" value="ECO:0007669"/>
    <property type="project" value="TreeGrafter"/>
</dbReference>
<gene>
    <name evidence="13" type="ORF">AML91_24705</name>
    <name evidence="14" type="ORF">SAMN05216191_101311</name>
</gene>
<dbReference type="SUPFAM" id="SSF141523">
    <property type="entry name" value="L,D-transpeptidase catalytic domain-like"/>
    <property type="match status" value="1"/>
</dbReference>
<reference evidence="13 15" key="1">
    <citation type="submission" date="2015-08" db="EMBL/GenBank/DDBJ databases">
        <title>Genome of Paenibacillus jilunlii.</title>
        <authorList>
            <person name="Sant'Anna F.H."/>
            <person name="Ambrosini A."/>
            <person name="Souza R."/>
            <person name="Bach E."/>
            <person name="Fernandes G."/>
            <person name="Balsanelli E."/>
            <person name="Baura V.A."/>
            <person name="Pedrosa F.O."/>
            <person name="Souza E.M."/>
            <person name="Passaglia L."/>
        </authorList>
    </citation>
    <scope>NUCLEOTIDE SEQUENCE [LARGE SCALE GENOMIC DNA]</scope>
    <source>
        <strain evidence="13 15">DSM 23019</strain>
    </source>
</reference>
<evidence type="ECO:0000256" key="9">
    <source>
        <dbReference type="PROSITE-ProRule" id="PRU01373"/>
    </source>
</evidence>
<dbReference type="EMBL" id="LIPY01000122">
    <property type="protein sequence ID" value="KWX71414.1"/>
    <property type="molecule type" value="Genomic_DNA"/>
</dbReference>
<dbReference type="CDD" id="cd16913">
    <property type="entry name" value="YkuD_like"/>
    <property type="match status" value="1"/>
</dbReference>
<reference evidence="14 16" key="2">
    <citation type="submission" date="2016-10" db="EMBL/GenBank/DDBJ databases">
        <authorList>
            <person name="de Groot N.N."/>
        </authorList>
    </citation>
    <scope>NUCLEOTIDE SEQUENCE [LARGE SCALE GENOMIC DNA]</scope>
    <source>
        <strain evidence="14 16">CGMCC 1.10239</strain>
    </source>
</reference>
<feature type="transmembrane region" description="Helical" evidence="11">
    <location>
        <begin position="85"/>
        <end position="105"/>
    </location>
</feature>
<dbReference type="GO" id="GO:0071972">
    <property type="term" value="F:peptidoglycan L,D-transpeptidase activity"/>
    <property type="evidence" value="ECO:0007669"/>
    <property type="project" value="TreeGrafter"/>
</dbReference>
<comment type="similarity">
    <text evidence="2">Belongs to the YkuD family.</text>
</comment>
<dbReference type="Proteomes" id="UP000070252">
    <property type="component" value="Unassembled WGS sequence"/>
</dbReference>
<evidence type="ECO:0000256" key="7">
    <source>
        <dbReference type="ARBA" id="ARBA00022984"/>
    </source>
</evidence>
<keyword evidence="11" id="KW-0472">Membrane</keyword>
<evidence type="ECO:0000256" key="6">
    <source>
        <dbReference type="ARBA" id="ARBA00022960"/>
    </source>
</evidence>
<feature type="region of interest" description="Disordered" evidence="10">
    <location>
        <begin position="287"/>
        <end position="328"/>
    </location>
</feature>
<dbReference type="InterPro" id="IPR050979">
    <property type="entry name" value="LD-transpeptidase"/>
</dbReference>
<keyword evidence="3" id="KW-0328">Glycosyltransferase</keyword>
<evidence type="ECO:0000256" key="8">
    <source>
        <dbReference type="ARBA" id="ARBA00023316"/>
    </source>
</evidence>
<evidence type="ECO:0000313" key="16">
    <source>
        <dbReference type="Proteomes" id="UP000182783"/>
    </source>
</evidence>
<accession>A0A1G9GBK4</accession>
<dbReference type="InterPro" id="IPR005490">
    <property type="entry name" value="LD_TPept_cat_dom"/>
</dbReference>
<dbReference type="Gene3D" id="1.25.40.10">
    <property type="entry name" value="Tetratricopeptide repeat domain"/>
    <property type="match status" value="1"/>
</dbReference>
<dbReference type="InterPro" id="IPR038063">
    <property type="entry name" value="Transpep_catalytic_dom"/>
</dbReference>
<dbReference type="Gene3D" id="2.40.440.10">
    <property type="entry name" value="L,D-transpeptidase catalytic domain-like"/>
    <property type="match status" value="1"/>
</dbReference>
<feature type="domain" description="L,D-TPase catalytic" evidence="12">
    <location>
        <begin position="335"/>
        <end position="444"/>
    </location>
</feature>
<comment type="pathway">
    <text evidence="1 9">Cell wall biogenesis; peptidoglycan biosynthesis.</text>
</comment>
<keyword evidence="5" id="KW-0378">Hydrolase</keyword>
<dbReference type="EMBL" id="FNGM01000001">
    <property type="protein sequence ID" value="SDK98007.1"/>
    <property type="molecule type" value="Genomic_DNA"/>
</dbReference>
<feature type="active site" description="Proton donor/acceptor" evidence="9">
    <location>
        <position position="404"/>
    </location>
</feature>
<evidence type="ECO:0000313" key="15">
    <source>
        <dbReference type="Proteomes" id="UP000070252"/>
    </source>
</evidence>
<dbReference type="InterPro" id="IPR011990">
    <property type="entry name" value="TPR-like_helical_dom_sf"/>
</dbReference>
<evidence type="ECO:0000256" key="3">
    <source>
        <dbReference type="ARBA" id="ARBA00022676"/>
    </source>
</evidence>
<evidence type="ECO:0000256" key="5">
    <source>
        <dbReference type="ARBA" id="ARBA00022801"/>
    </source>
</evidence>
<keyword evidence="4" id="KW-0808">Transferase</keyword>
<keyword evidence="11" id="KW-1133">Transmembrane helix</keyword>
<dbReference type="Pfam" id="PF03734">
    <property type="entry name" value="YkuD"/>
    <property type="match status" value="1"/>
</dbReference>
<evidence type="ECO:0000259" key="12">
    <source>
        <dbReference type="PROSITE" id="PS52029"/>
    </source>
</evidence>
<feature type="compositionally biased region" description="Low complexity" evidence="10">
    <location>
        <begin position="287"/>
        <end position="305"/>
    </location>
</feature>